<dbReference type="InterPro" id="IPR002559">
    <property type="entry name" value="Transposase_11"/>
</dbReference>
<evidence type="ECO:0000259" key="1">
    <source>
        <dbReference type="Pfam" id="PF01609"/>
    </source>
</evidence>
<proteinExistence type="predicted"/>
<gene>
    <name evidence="3" type="ORF">E5S67_01693</name>
</gene>
<name>A0ABX2CUA1_9CYAN</name>
<feature type="domain" description="Transposase IS4-like" evidence="1">
    <location>
        <begin position="104"/>
        <end position="275"/>
    </location>
</feature>
<evidence type="ECO:0000313" key="3">
    <source>
        <dbReference type="EMBL" id="NQE33970.1"/>
    </source>
</evidence>
<keyword evidence="4" id="KW-1185">Reference proteome</keyword>
<reference evidence="3 4" key="1">
    <citation type="journal article" date="2020" name="Sci. Rep.">
        <title>A novel cyanobacterial geosmin producer, revising GeoA distribution and dispersion patterns in Bacteria.</title>
        <authorList>
            <person name="Churro C."/>
            <person name="Semedo-Aguiar A.P."/>
            <person name="Silva A.D."/>
            <person name="Pereira-Leal J.B."/>
            <person name="Leite R.B."/>
        </authorList>
    </citation>
    <scope>NUCLEOTIDE SEQUENCE [LARGE SCALE GENOMIC DNA]</scope>
    <source>
        <strain evidence="3 4">IPMA8</strain>
    </source>
</reference>
<feature type="domain" description="Insertion element IS402-like" evidence="2">
    <location>
        <begin position="9"/>
        <end position="85"/>
    </location>
</feature>
<dbReference type="Pfam" id="PF13340">
    <property type="entry name" value="DUF4096"/>
    <property type="match status" value="1"/>
</dbReference>
<organism evidence="3 4">
    <name type="scientific">Microcoleus asticus IPMA8</name>
    <dbReference type="NCBI Taxonomy" id="2563858"/>
    <lineage>
        <taxon>Bacteria</taxon>
        <taxon>Bacillati</taxon>
        <taxon>Cyanobacteriota</taxon>
        <taxon>Cyanophyceae</taxon>
        <taxon>Oscillatoriophycideae</taxon>
        <taxon>Oscillatoriales</taxon>
        <taxon>Microcoleaceae</taxon>
        <taxon>Microcoleus</taxon>
        <taxon>Microcoleus asticus</taxon>
    </lineage>
</organism>
<evidence type="ECO:0008006" key="5">
    <source>
        <dbReference type="Google" id="ProtNLM"/>
    </source>
</evidence>
<comment type="caution">
    <text evidence="3">The sequence shown here is derived from an EMBL/GenBank/DDBJ whole genome shotgun (WGS) entry which is preliminary data.</text>
</comment>
<evidence type="ECO:0000313" key="4">
    <source>
        <dbReference type="Proteomes" id="UP000702425"/>
    </source>
</evidence>
<dbReference type="PANTHER" id="PTHR30007:SF0">
    <property type="entry name" value="TRANSPOSASE"/>
    <property type="match status" value="1"/>
</dbReference>
<dbReference type="Pfam" id="PF01609">
    <property type="entry name" value="DDE_Tnp_1"/>
    <property type="match status" value="1"/>
</dbReference>
<dbReference type="PANTHER" id="PTHR30007">
    <property type="entry name" value="PHP DOMAIN PROTEIN"/>
    <property type="match status" value="1"/>
</dbReference>
<protein>
    <recommendedName>
        <fullName evidence="5">Transposase</fullName>
    </recommendedName>
</protein>
<evidence type="ECO:0000259" key="2">
    <source>
        <dbReference type="Pfam" id="PF13340"/>
    </source>
</evidence>
<dbReference type="InterPro" id="IPR025161">
    <property type="entry name" value="IS402-like_dom"/>
</dbReference>
<dbReference type="Proteomes" id="UP000702425">
    <property type="component" value="Unassembled WGS sequence"/>
</dbReference>
<accession>A0ABX2CUA1</accession>
<dbReference type="NCBIfam" id="NF033580">
    <property type="entry name" value="transpos_IS5_3"/>
    <property type="match status" value="1"/>
</dbReference>
<sequence length="286" mass="33165">MLMAYSSDLTDAEWEIFEPLLQKILPTKKQTRPTNWTKREIFNGILYQLKNGCNWQDLPKDLPPYSTVYWHYKQWRAAGVFEELMSVLHGQVREQVKKKPHWTTLIIIDSQAVKNTCNASVESKGFCFYKATNGIKRHLAIDTLGFPFFTHCTRANLSDDAGLIEMFTLNIDYFKSKPIDIPKITILLDHGYHPEYLTQELERIYPEIMTKIQFQLSPKLSKQEKAAQGKCGFVPAVARWVIERSNAWMERCKILVKNFERTLAGATAKLNLCFIRLMIKRLAVPS</sequence>
<dbReference type="EMBL" id="SRRZ01000023">
    <property type="protein sequence ID" value="NQE33970.1"/>
    <property type="molecule type" value="Genomic_DNA"/>
</dbReference>